<proteinExistence type="predicted"/>
<dbReference type="AlphaFoldDB" id="A0A2S5G936"/>
<dbReference type="InterPro" id="IPR036513">
    <property type="entry name" value="STAS_dom_sf"/>
</dbReference>
<dbReference type="EMBL" id="PREZ01000005">
    <property type="protein sequence ID" value="PPA69506.1"/>
    <property type="molecule type" value="Genomic_DNA"/>
</dbReference>
<dbReference type="InterPro" id="IPR051932">
    <property type="entry name" value="Bact_StressResp_Reg"/>
</dbReference>
<dbReference type="InterPro" id="IPR002645">
    <property type="entry name" value="STAS_dom"/>
</dbReference>
<dbReference type="Pfam" id="PF01740">
    <property type="entry name" value="STAS"/>
    <property type="match status" value="1"/>
</dbReference>
<organism evidence="3 4">
    <name type="scientific">Jeotgalibacillus proteolyticus</name>
    <dbReference type="NCBI Taxonomy" id="2082395"/>
    <lineage>
        <taxon>Bacteria</taxon>
        <taxon>Bacillati</taxon>
        <taxon>Bacillota</taxon>
        <taxon>Bacilli</taxon>
        <taxon>Bacillales</taxon>
        <taxon>Caryophanaceae</taxon>
        <taxon>Jeotgalibacillus</taxon>
    </lineage>
</organism>
<reference evidence="3 4" key="1">
    <citation type="submission" date="2018-02" db="EMBL/GenBank/DDBJ databases">
        <title>Jeotgalibacillus proteolyticum sp. nov. a protease producing bacterium isolated from ocean sediments of Laizhou Bay.</title>
        <authorList>
            <person name="Li Y."/>
        </authorList>
    </citation>
    <scope>NUCLEOTIDE SEQUENCE [LARGE SCALE GENOMIC DNA]</scope>
    <source>
        <strain evidence="3 4">22-7</strain>
    </source>
</reference>
<dbReference type="PROSITE" id="PS50801">
    <property type="entry name" value="STAS"/>
    <property type="match status" value="1"/>
</dbReference>
<keyword evidence="1" id="KW-0597">Phosphoprotein</keyword>
<feature type="domain" description="STAS" evidence="2">
    <location>
        <begin position="166"/>
        <end position="277"/>
    </location>
</feature>
<gene>
    <name evidence="3" type="ORF">C4B60_13210</name>
</gene>
<dbReference type="SUPFAM" id="SSF52091">
    <property type="entry name" value="SpoIIaa-like"/>
    <property type="match status" value="1"/>
</dbReference>
<accession>A0A2S5G936</accession>
<evidence type="ECO:0000256" key="1">
    <source>
        <dbReference type="ARBA" id="ARBA00022553"/>
    </source>
</evidence>
<evidence type="ECO:0000313" key="4">
    <source>
        <dbReference type="Proteomes" id="UP000239047"/>
    </source>
</evidence>
<sequence length="286" mass="32311">MYYIMPELTEKTLRSLTEKILDRKEELAQQITEKQNHTYHSLKDFSDTLIPLREDLVGIYAEALILNAGERSEKMEKWGREAGKRCAELGVTLESMLKEVPHYRTAIGELIKEEAIKLDLSLSRFYDVLAVLDQSVSDIVYYFCLPFVEVQHNSLKASQDQMLEMSVPVVPVDDGVAVLPLVGTIDTHRAKLVIEESLTKCLELNIEEFVIDLSGVAMVDTFVAQKLFQVMDSLKLIGVKPKITGISPEMAQTIVQLGLDFKDIPSYATLKSALREIGFERELVKN</sequence>
<dbReference type="OrthoDB" id="2379721at2"/>
<dbReference type="CDD" id="cd07041">
    <property type="entry name" value="STAS_RsbR_RsbS_like"/>
    <property type="match status" value="1"/>
</dbReference>
<dbReference type="PANTHER" id="PTHR33745">
    <property type="entry name" value="RSBT ANTAGONIST PROTEIN RSBS-RELATED"/>
    <property type="match status" value="1"/>
</dbReference>
<dbReference type="Gene3D" id="3.30.750.24">
    <property type="entry name" value="STAS domain"/>
    <property type="match status" value="1"/>
</dbReference>
<protein>
    <submittedName>
        <fullName evidence="3">Anti-anti-sigma factor</fullName>
    </submittedName>
</protein>
<evidence type="ECO:0000313" key="3">
    <source>
        <dbReference type="EMBL" id="PPA69506.1"/>
    </source>
</evidence>
<name>A0A2S5G936_9BACL</name>
<comment type="caution">
    <text evidence="3">The sequence shown here is derived from an EMBL/GenBank/DDBJ whole genome shotgun (WGS) entry which is preliminary data.</text>
</comment>
<keyword evidence="4" id="KW-1185">Reference proteome</keyword>
<dbReference type="PANTHER" id="PTHR33745:SF3">
    <property type="entry name" value="RSBT CO-ANTAGONIST PROTEIN RSBRC"/>
    <property type="match status" value="1"/>
</dbReference>
<dbReference type="Proteomes" id="UP000239047">
    <property type="component" value="Unassembled WGS sequence"/>
</dbReference>
<evidence type="ECO:0000259" key="2">
    <source>
        <dbReference type="PROSITE" id="PS50801"/>
    </source>
</evidence>